<dbReference type="PANTHER" id="PTHR20854">
    <property type="entry name" value="INOSITOL MONOPHOSPHATASE"/>
    <property type="match status" value="1"/>
</dbReference>
<dbReference type="PANTHER" id="PTHR20854:SF4">
    <property type="entry name" value="INOSITOL-1-MONOPHOSPHATASE-RELATED"/>
    <property type="match status" value="1"/>
</dbReference>
<feature type="binding site" evidence="8">
    <location>
        <position position="89"/>
    </location>
    <ligand>
        <name>Mg(2+)</name>
        <dbReference type="ChEBI" id="CHEBI:18420"/>
        <label>1</label>
        <note>catalytic</note>
    </ligand>
</feature>
<dbReference type="PRINTS" id="PR00377">
    <property type="entry name" value="IMPHPHTASES"/>
</dbReference>
<feature type="binding site" evidence="8">
    <location>
        <position position="69"/>
    </location>
    <ligand>
        <name>Mg(2+)</name>
        <dbReference type="ChEBI" id="CHEBI:18420"/>
        <label>1</label>
        <note>catalytic</note>
    </ligand>
</feature>
<dbReference type="AlphaFoldDB" id="A0A7R8ZUQ3"/>
<dbReference type="CDD" id="cd01639">
    <property type="entry name" value="IMPase"/>
    <property type="match status" value="1"/>
</dbReference>
<sequence length="276" mass="30873">MEHLEEIHSLVLEVMKKAGALVNSRISSDKIIEEKSDSRDLVTETDRDVESMLKDTLLKNFPEHVFIGEESIGPDGKCHLTEKPTWICDPVDGTMNFIHRFPFCAISLALWIDKAPVLAYCYNSVLNLMYFARVGHGAYLNDKPIKVSGTKALSEALVFSGLPKPVCPKPEITLARQKNLDMLFRKAHAWRNLGGTVMHMCMVAQGAADAFFNFSTHCWDVAAGTLLIREAGGVVQDPDGSPFDVMSRRIMCGSSKELCDELSRELVHYRVPREDE</sequence>
<dbReference type="EC" id="3.1.3.25" evidence="9"/>
<comment type="pathway">
    <text evidence="3 9">Polyol metabolism; myo-inositol biosynthesis; myo-inositol from D-glucose 6-phosphate: step 2/2.</text>
</comment>
<dbReference type="InterPro" id="IPR020550">
    <property type="entry name" value="Inositol_monophosphatase_CS"/>
</dbReference>
<dbReference type="SUPFAM" id="SSF56655">
    <property type="entry name" value="Carbohydrate phosphatase"/>
    <property type="match status" value="1"/>
</dbReference>
<dbReference type="FunFam" id="3.30.540.10:FF:000004">
    <property type="entry name" value="Inositol-1-monophosphatase"/>
    <property type="match status" value="1"/>
</dbReference>
<feature type="binding site" evidence="8">
    <location>
        <position position="92"/>
    </location>
    <ligand>
        <name>Mg(2+)</name>
        <dbReference type="ChEBI" id="CHEBI:18420"/>
        <label>1</label>
        <note>catalytic</note>
    </ligand>
</feature>
<dbReference type="Gene3D" id="3.40.190.80">
    <property type="match status" value="1"/>
</dbReference>
<dbReference type="EMBL" id="OB664535">
    <property type="protein sequence ID" value="CAD7232332.1"/>
    <property type="molecule type" value="Genomic_DNA"/>
</dbReference>
<evidence type="ECO:0000313" key="10">
    <source>
        <dbReference type="EMBL" id="CAD7232332.1"/>
    </source>
</evidence>
<comment type="cofactor">
    <cofactor evidence="2 8 9">
        <name>Mg(2+)</name>
        <dbReference type="ChEBI" id="CHEBI:18420"/>
    </cofactor>
</comment>
<dbReference type="Pfam" id="PF00459">
    <property type="entry name" value="Inositol_P"/>
    <property type="match status" value="1"/>
</dbReference>
<evidence type="ECO:0000256" key="8">
    <source>
        <dbReference type="PIRSR" id="PIRSR600760-2"/>
    </source>
</evidence>
<dbReference type="FunFam" id="3.40.190.80:FF:000002">
    <property type="entry name" value="Inositol-1-monophosphatase"/>
    <property type="match status" value="1"/>
</dbReference>
<comment type="catalytic activity">
    <reaction evidence="1 9">
        <text>a myo-inositol phosphate + H2O = myo-inositol + phosphate</text>
        <dbReference type="Rhea" id="RHEA:24056"/>
        <dbReference type="ChEBI" id="CHEBI:15377"/>
        <dbReference type="ChEBI" id="CHEBI:17268"/>
        <dbReference type="ChEBI" id="CHEBI:43474"/>
        <dbReference type="ChEBI" id="CHEBI:84139"/>
        <dbReference type="EC" id="3.1.3.25"/>
    </reaction>
</comment>
<name>A0A7R8ZUQ3_9CRUS</name>
<evidence type="ECO:0000256" key="3">
    <source>
        <dbReference type="ARBA" id="ARBA00005152"/>
    </source>
</evidence>
<dbReference type="PROSITE" id="PS00630">
    <property type="entry name" value="IMP_2"/>
    <property type="match status" value="1"/>
</dbReference>
<dbReference type="GO" id="GO:0006021">
    <property type="term" value="P:inositol biosynthetic process"/>
    <property type="evidence" value="ECO:0007669"/>
    <property type="project" value="UniProtKB-UniPathway"/>
</dbReference>
<dbReference type="OrthoDB" id="10254945at2759"/>
<dbReference type="PRINTS" id="PR00378">
    <property type="entry name" value="LIIMPHPHTASE"/>
</dbReference>
<dbReference type="GO" id="GO:0046854">
    <property type="term" value="P:phosphatidylinositol phosphate biosynthetic process"/>
    <property type="evidence" value="ECO:0007669"/>
    <property type="project" value="InterPro"/>
</dbReference>
<evidence type="ECO:0000256" key="5">
    <source>
        <dbReference type="ARBA" id="ARBA00022723"/>
    </source>
</evidence>
<dbReference type="InterPro" id="IPR000760">
    <property type="entry name" value="Inositol_monophosphatase-like"/>
</dbReference>
<evidence type="ECO:0000256" key="4">
    <source>
        <dbReference type="ARBA" id="ARBA00009759"/>
    </source>
</evidence>
<protein>
    <recommendedName>
        <fullName evidence="9">Inositol-1-monophosphatase</fullName>
        <ecNumber evidence="9">3.1.3.25</ecNumber>
    </recommendedName>
</protein>
<gene>
    <name evidence="10" type="ORF">CTOB1V02_LOCUS10168</name>
</gene>
<proteinExistence type="inferred from homology"/>
<dbReference type="GO" id="GO:0046872">
    <property type="term" value="F:metal ion binding"/>
    <property type="evidence" value="ECO:0007669"/>
    <property type="project" value="UniProtKB-KW"/>
</dbReference>
<reference evidence="10" key="1">
    <citation type="submission" date="2020-11" db="EMBL/GenBank/DDBJ databases">
        <authorList>
            <person name="Tran Van P."/>
        </authorList>
    </citation>
    <scope>NUCLEOTIDE SEQUENCE</scope>
</reference>
<evidence type="ECO:0000256" key="1">
    <source>
        <dbReference type="ARBA" id="ARBA00001033"/>
    </source>
</evidence>
<keyword evidence="5 8" id="KW-0479">Metal-binding</keyword>
<dbReference type="UniPathway" id="UPA00823">
    <property type="reaction ID" value="UER00788"/>
</dbReference>
<dbReference type="GO" id="GO:0007165">
    <property type="term" value="P:signal transduction"/>
    <property type="evidence" value="ECO:0007669"/>
    <property type="project" value="TreeGrafter"/>
</dbReference>
<dbReference type="Gene3D" id="3.30.540.10">
    <property type="entry name" value="Fructose-1,6-Bisphosphatase, subunit A, domain 1"/>
    <property type="match status" value="1"/>
</dbReference>
<dbReference type="GO" id="GO:0008934">
    <property type="term" value="F:inositol monophosphate 1-phosphatase activity"/>
    <property type="evidence" value="ECO:0007669"/>
    <property type="project" value="InterPro"/>
</dbReference>
<dbReference type="InterPro" id="IPR033942">
    <property type="entry name" value="IMPase"/>
</dbReference>
<evidence type="ECO:0000256" key="6">
    <source>
        <dbReference type="ARBA" id="ARBA00022801"/>
    </source>
</evidence>
<keyword evidence="6 9" id="KW-0378">Hydrolase</keyword>
<feature type="binding site" evidence="8">
    <location>
        <position position="220"/>
    </location>
    <ligand>
        <name>Mg(2+)</name>
        <dbReference type="ChEBI" id="CHEBI:18420"/>
        <label>2</label>
    </ligand>
</feature>
<evidence type="ECO:0000256" key="9">
    <source>
        <dbReference type="RuleBase" id="RU364068"/>
    </source>
</evidence>
<evidence type="ECO:0000256" key="7">
    <source>
        <dbReference type="ARBA" id="ARBA00022842"/>
    </source>
</evidence>
<organism evidence="10">
    <name type="scientific">Cyprideis torosa</name>
    <dbReference type="NCBI Taxonomy" id="163714"/>
    <lineage>
        <taxon>Eukaryota</taxon>
        <taxon>Metazoa</taxon>
        <taxon>Ecdysozoa</taxon>
        <taxon>Arthropoda</taxon>
        <taxon>Crustacea</taxon>
        <taxon>Oligostraca</taxon>
        <taxon>Ostracoda</taxon>
        <taxon>Podocopa</taxon>
        <taxon>Podocopida</taxon>
        <taxon>Cytherocopina</taxon>
        <taxon>Cytheroidea</taxon>
        <taxon>Cytherideidae</taxon>
        <taxon>Cyprideis</taxon>
    </lineage>
</organism>
<accession>A0A7R8ZUQ3</accession>
<keyword evidence="7 8" id="KW-0460">Magnesium</keyword>
<dbReference type="InterPro" id="IPR020552">
    <property type="entry name" value="Inositol_monoPase_Li-sen"/>
</dbReference>
<comment type="similarity">
    <text evidence="4 9">Belongs to the inositol monophosphatase superfamily.</text>
</comment>
<evidence type="ECO:0000256" key="2">
    <source>
        <dbReference type="ARBA" id="ARBA00001946"/>
    </source>
</evidence>